<accession>A0A6M3M3G8</accession>
<dbReference type="EMBL" id="MT143747">
    <property type="protein sequence ID" value="QJB01948.1"/>
    <property type="molecule type" value="Genomic_DNA"/>
</dbReference>
<protein>
    <submittedName>
        <fullName evidence="1">Uncharacterized protein</fullName>
    </submittedName>
</protein>
<evidence type="ECO:0000313" key="1">
    <source>
        <dbReference type="EMBL" id="QJB01948.1"/>
    </source>
</evidence>
<dbReference type="AlphaFoldDB" id="A0A6M3M3G8"/>
<reference evidence="1" key="1">
    <citation type="submission" date="2020-03" db="EMBL/GenBank/DDBJ databases">
        <title>The deep terrestrial virosphere.</title>
        <authorList>
            <person name="Holmfeldt K."/>
            <person name="Nilsson E."/>
            <person name="Simone D."/>
            <person name="Lopez-Fernandez M."/>
            <person name="Wu X."/>
            <person name="de Brujin I."/>
            <person name="Lundin D."/>
            <person name="Andersson A."/>
            <person name="Bertilsson S."/>
            <person name="Dopson M."/>
        </authorList>
    </citation>
    <scope>NUCLEOTIDE SEQUENCE</scope>
    <source>
        <strain evidence="1">MM171B01666</strain>
    </source>
</reference>
<name>A0A6M3M3G8_9ZZZZ</name>
<organism evidence="1">
    <name type="scientific">viral metagenome</name>
    <dbReference type="NCBI Taxonomy" id="1070528"/>
    <lineage>
        <taxon>unclassified sequences</taxon>
        <taxon>metagenomes</taxon>
        <taxon>organismal metagenomes</taxon>
    </lineage>
</organism>
<gene>
    <name evidence="1" type="ORF">MM171B01666_0002</name>
</gene>
<proteinExistence type="predicted"/>
<sequence>MSGTTANVRGRKKKKVICELCDDKEVRCPRPTAEHHFCARCWEKYNRNSRQIMKAYTQKKIPNGG</sequence>